<dbReference type="PANTHER" id="PTHR30524">
    <property type="entry name" value="MANNITOL-1-PHOSPHATE 5-DEHYDROGENASE"/>
    <property type="match status" value="1"/>
</dbReference>
<evidence type="ECO:0000256" key="4">
    <source>
        <dbReference type="ARBA" id="ARBA00023002"/>
    </source>
</evidence>
<dbReference type="GO" id="GO:0005829">
    <property type="term" value="C:cytosol"/>
    <property type="evidence" value="ECO:0007669"/>
    <property type="project" value="TreeGrafter"/>
</dbReference>
<evidence type="ECO:0000256" key="2">
    <source>
        <dbReference type="ARBA" id="ARBA00012939"/>
    </source>
</evidence>
<dbReference type="EMBL" id="CDGG01000001">
    <property type="protein sequence ID" value="CEI81126.1"/>
    <property type="molecule type" value="Genomic_DNA"/>
</dbReference>
<dbReference type="PRINTS" id="PR00084">
    <property type="entry name" value="MTLDHDRGNASE"/>
</dbReference>
<dbReference type="NCBIfam" id="NF002652">
    <property type="entry name" value="PRK02318.2-5"/>
    <property type="match status" value="1"/>
</dbReference>
<reference evidence="10 11" key="1">
    <citation type="submission" date="2014-11" db="EMBL/GenBank/DDBJ databases">
        <authorList>
            <person name="Urmite Genomes Urmite Genomes"/>
        </authorList>
    </citation>
    <scope>NUCLEOTIDE SEQUENCE [LARGE SCALE GENOMIC DNA]</scope>
    <source>
        <strain evidence="10 11">Oc5</strain>
    </source>
</reference>
<dbReference type="InterPro" id="IPR008927">
    <property type="entry name" value="6-PGluconate_DH-like_C_sf"/>
</dbReference>
<dbReference type="OrthoDB" id="271711at2"/>
<comment type="catalytic activity">
    <reaction evidence="6 7">
        <text>D-mannitol 1-phosphate + NAD(+) = beta-D-fructose 6-phosphate + NADH + H(+)</text>
        <dbReference type="Rhea" id="RHEA:19661"/>
        <dbReference type="ChEBI" id="CHEBI:15378"/>
        <dbReference type="ChEBI" id="CHEBI:57540"/>
        <dbReference type="ChEBI" id="CHEBI:57634"/>
        <dbReference type="ChEBI" id="CHEBI:57945"/>
        <dbReference type="ChEBI" id="CHEBI:61381"/>
        <dbReference type="EC" id="1.1.1.17"/>
    </reaction>
</comment>
<dbReference type="AlphaFoldDB" id="A0A0A1MPY1"/>
<dbReference type="GO" id="GO:0008926">
    <property type="term" value="F:mannitol-1-phosphate 5-dehydrogenase activity"/>
    <property type="evidence" value="ECO:0007669"/>
    <property type="project" value="UniProtKB-UniRule"/>
</dbReference>
<evidence type="ECO:0000259" key="9">
    <source>
        <dbReference type="Pfam" id="PF08125"/>
    </source>
</evidence>
<dbReference type="Gene3D" id="1.10.1040.10">
    <property type="entry name" value="N-(1-d-carboxylethyl)-l-norvaline Dehydrogenase, domain 2"/>
    <property type="match status" value="1"/>
</dbReference>
<dbReference type="InterPro" id="IPR013118">
    <property type="entry name" value="Mannitol_DH_C"/>
</dbReference>
<dbReference type="PANTHER" id="PTHR30524:SF0">
    <property type="entry name" value="ALTRONATE OXIDOREDUCTASE-RELATED"/>
    <property type="match status" value="1"/>
</dbReference>
<name>A0A0A1MPY1_9BACI</name>
<dbReference type="NCBIfam" id="NF002647">
    <property type="entry name" value="PRK02318.1-3"/>
    <property type="match status" value="1"/>
</dbReference>
<dbReference type="Gene3D" id="3.40.50.720">
    <property type="entry name" value="NAD(P)-binding Rossmann-like Domain"/>
    <property type="match status" value="1"/>
</dbReference>
<dbReference type="STRING" id="545501.BN997_00943"/>
<evidence type="ECO:0000256" key="7">
    <source>
        <dbReference type="HAMAP-Rule" id="MF_00196"/>
    </source>
</evidence>
<dbReference type="HAMAP" id="MF_00196">
    <property type="entry name" value="Mannitol_dehydrog"/>
    <property type="match status" value="1"/>
</dbReference>
<evidence type="ECO:0000256" key="5">
    <source>
        <dbReference type="ARBA" id="ARBA00023027"/>
    </source>
</evidence>
<evidence type="ECO:0000313" key="10">
    <source>
        <dbReference type="EMBL" id="CEI81126.1"/>
    </source>
</evidence>
<dbReference type="NCBIfam" id="NF002649">
    <property type="entry name" value="PRK02318.2-1"/>
    <property type="match status" value="1"/>
</dbReference>
<dbReference type="GO" id="GO:0019592">
    <property type="term" value="P:mannitol catabolic process"/>
    <property type="evidence" value="ECO:0007669"/>
    <property type="project" value="TreeGrafter"/>
</dbReference>
<dbReference type="InterPro" id="IPR013328">
    <property type="entry name" value="6PGD_dom2"/>
</dbReference>
<evidence type="ECO:0000313" key="11">
    <source>
        <dbReference type="Proteomes" id="UP000040453"/>
    </source>
</evidence>
<organism evidence="10 11">
    <name type="scientific">Oceanobacillus oncorhynchi</name>
    <dbReference type="NCBI Taxonomy" id="545501"/>
    <lineage>
        <taxon>Bacteria</taxon>
        <taxon>Bacillati</taxon>
        <taxon>Bacillota</taxon>
        <taxon>Bacilli</taxon>
        <taxon>Bacillales</taxon>
        <taxon>Bacillaceae</taxon>
        <taxon>Oceanobacillus</taxon>
    </lineage>
</organism>
<evidence type="ECO:0000256" key="3">
    <source>
        <dbReference type="ARBA" id="ARBA00016219"/>
    </source>
</evidence>
<dbReference type="InterPro" id="IPR013131">
    <property type="entry name" value="Mannitol_DH_N"/>
</dbReference>
<evidence type="ECO:0000256" key="1">
    <source>
        <dbReference type="ARBA" id="ARBA00006541"/>
    </source>
</evidence>
<feature type="binding site" evidence="7">
    <location>
        <begin position="3"/>
        <end position="14"/>
    </location>
    <ligand>
        <name>NAD(+)</name>
        <dbReference type="ChEBI" id="CHEBI:57540"/>
    </ligand>
</feature>
<dbReference type="Pfam" id="PF08125">
    <property type="entry name" value="Mannitol_dh_C"/>
    <property type="match status" value="1"/>
</dbReference>
<evidence type="ECO:0000256" key="6">
    <source>
        <dbReference type="ARBA" id="ARBA00048615"/>
    </source>
</evidence>
<dbReference type="Pfam" id="PF01232">
    <property type="entry name" value="Mannitol_dh"/>
    <property type="match status" value="1"/>
</dbReference>
<dbReference type="EC" id="1.1.1.17" evidence="2 7"/>
<feature type="domain" description="Mannitol dehydrogenase C-terminal" evidence="9">
    <location>
        <begin position="204"/>
        <end position="381"/>
    </location>
</feature>
<dbReference type="SUPFAM" id="SSF51735">
    <property type="entry name" value="NAD(P)-binding Rossmann-fold domains"/>
    <property type="match status" value="1"/>
</dbReference>
<dbReference type="InterPro" id="IPR023028">
    <property type="entry name" value="Mannitol_1_phos_5_DH"/>
</dbReference>
<dbReference type="RefSeq" id="WP_042530069.1">
    <property type="nucleotide sequence ID" value="NZ_CAXOIH010000003.1"/>
</dbReference>
<keyword evidence="5 7" id="KW-0520">NAD</keyword>
<dbReference type="InterPro" id="IPR036291">
    <property type="entry name" value="NAD(P)-bd_dom_sf"/>
</dbReference>
<dbReference type="InterPro" id="IPR000669">
    <property type="entry name" value="Mannitol_DH"/>
</dbReference>
<evidence type="ECO:0000259" key="8">
    <source>
        <dbReference type="Pfam" id="PF01232"/>
    </source>
</evidence>
<dbReference type="SUPFAM" id="SSF48179">
    <property type="entry name" value="6-phosphogluconate dehydrogenase C-terminal domain-like"/>
    <property type="match status" value="1"/>
</dbReference>
<gene>
    <name evidence="7 10" type="primary">mtlD</name>
    <name evidence="10" type="ORF">BN997_00943</name>
</gene>
<protein>
    <recommendedName>
        <fullName evidence="3 7">Mannitol-1-phosphate 5-dehydrogenase</fullName>
        <ecNumber evidence="2 7">1.1.1.17</ecNumber>
    </recommendedName>
</protein>
<keyword evidence="11" id="KW-1185">Reference proteome</keyword>
<proteinExistence type="inferred from homology"/>
<dbReference type="NCBIfam" id="NF002646">
    <property type="entry name" value="PRK02318.1-2"/>
    <property type="match status" value="1"/>
</dbReference>
<sequence length="382" mass="42048">MKAVHFGAGNIGRGFIGLLLDQSGYEVTFVDVNDEIISSINQHKSYQVHFADETSDAVTVEHISGINSIEDPKAVTNAIIDADIVTTAVGPNILPVIAKAIAKGLVERIDIHREPLAIIACENMIGGSTLLKEYVYQEISETDQEGFDDLFGFPDAAVDRIVPNQTNANLLDVRVEPYYEWVVEKTFIQGELPDIKGITYVEELGPYIERKLFTVNTGHAATAYLGSCHGYETIDEALQGEAVMDTLNGVLQETGQALIEAYGFDAKAHADYIQKIIGRFQNPHISDEVTRVGRGPVRKLGPKDRFVRPASMYLEFTSAAPTYLAKAMAAALRFQNKSDEEAVKLQRMIQKKGPAAAFAEVSGLEQNHPITEAVMLEYEKLR</sequence>
<feature type="domain" description="Mannitol dehydrogenase N-terminal" evidence="8">
    <location>
        <begin position="1"/>
        <end position="196"/>
    </location>
</feature>
<accession>A0A0A1MPY1</accession>
<comment type="similarity">
    <text evidence="1 7">Belongs to the mannitol dehydrogenase family.</text>
</comment>
<dbReference type="Proteomes" id="UP000040453">
    <property type="component" value="Unassembled WGS sequence"/>
</dbReference>
<keyword evidence="4 7" id="KW-0560">Oxidoreductase</keyword>